<feature type="compositionally biased region" description="Basic residues" evidence="6">
    <location>
        <begin position="93"/>
        <end position="103"/>
    </location>
</feature>
<evidence type="ECO:0000256" key="7">
    <source>
        <dbReference type="SAM" id="Phobius"/>
    </source>
</evidence>
<dbReference type="GeneTree" id="ENSGT00940000154953"/>
<dbReference type="InterPro" id="IPR022084">
    <property type="entry name" value="TF_Elf_N"/>
</dbReference>
<accession>A0A3B3TRT9</accession>
<feature type="region of interest" description="Disordered" evidence="6">
    <location>
        <begin position="77"/>
        <end position="115"/>
    </location>
</feature>
<proteinExistence type="predicted"/>
<keyword evidence="7" id="KW-0812">Transmembrane</keyword>
<evidence type="ECO:0000256" key="2">
    <source>
        <dbReference type="ARBA" id="ARBA00022553"/>
    </source>
</evidence>
<dbReference type="AlphaFoldDB" id="A0A3B3TRT9"/>
<dbReference type="GO" id="GO:0005634">
    <property type="term" value="C:nucleus"/>
    <property type="evidence" value="ECO:0007669"/>
    <property type="project" value="UniProtKB-SubCell"/>
</dbReference>
<dbReference type="Pfam" id="PF12310">
    <property type="entry name" value="Elf-1_N"/>
    <property type="match status" value="1"/>
</dbReference>
<evidence type="ECO:0000256" key="4">
    <source>
        <dbReference type="ARBA" id="ARBA00023163"/>
    </source>
</evidence>
<evidence type="ECO:0000256" key="6">
    <source>
        <dbReference type="SAM" id="MobiDB-lite"/>
    </source>
</evidence>
<dbReference type="GO" id="GO:0045893">
    <property type="term" value="P:positive regulation of DNA-templated transcription"/>
    <property type="evidence" value="ECO:0007669"/>
    <property type="project" value="UniProtKB-ARBA"/>
</dbReference>
<dbReference type="Ensembl" id="ENSPLAT00000011611.1">
    <property type="protein sequence ID" value="ENSPLAP00000003298.1"/>
    <property type="gene ID" value="ENSPLAG00000004740.1"/>
</dbReference>
<keyword evidence="7" id="KW-0472">Membrane</keyword>
<evidence type="ECO:0000259" key="8">
    <source>
        <dbReference type="Pfam" id="PF12310"/>
    </source>
</evidence>
<keyword evidence="7" id="KW-1133">Transmembrane helix</keyword>
<evidence type="ECO:0000256" key="1">
    <source>
        <dbReference type="ARBA" id="ARBA00004123"/>
    </source>
</evidence>
<reference evidence="9" key="2">
    <citation type="submission" date="2025-09" db="UniProtKB">
        <authorList>
            <consortium name="Ensembl"/>
        </authorList>
    </citation>
    <scope>IDENTIFICATION</scope>
</reference>
<keyword evidence="10" id="KW-1185">Reference proteome</keyword>
<organism evidence="9 10">
    <name type="scientific">Poecilia latipinna</name>
    <name type="common">sailfin molly</name>
    <dbReference type="NCBI Taxonomy" id="48699"/>
    <lineage>
        <taxon>Eukaryota</taxon>
        <taxon>Metazoa</taxon>
        <taxon>Chordata</taxon>
        <taxon>Craniata</taxon>
        <taxon>Vertebrata</taxon>
        <taxon>Euteleostomi</taxon>
        <taxon>Actinopterygii</taxon>
        <taxon>Neopterygii</taxon>
        <taxon>Teleostei</taxon>
        <taxon>Neoteleostei</taxon>
        <taxon>Acanthomorphata</taxon>
        <taxon>Ovalentaria</taxon>
        <taxon>Atherinomorphae</taxon>
        <taxon>Cyprinodontiformes</taxon>
        <taxon>Poeciliidae</taxon>
        <taxon>Poeciliinae</taxon>
        <taxon>Poecilia</taxon>
    </lineage>
</organism>
<sequence>GRVDSSEGQQPRCFDHLLFALFAVEMSGHDMVCFDKTFEAAEALLHMESPGGLHNDRSTEDVMMETVVEVSTECGPIEEDSFPIPPDCEPAAKKKRGGGRKPKTQQPASNGSYDLGIKKRPREGKGWLRFPILSLILQERSLHLVFMLFCVCVCVCVCVFVCLCARTL</sequence>
<keyword evidence="5" id="KW-0539">Nucleus</keyword>
<feature type="transmembrane region" description="Helical" evidence="7">
    <location>
        <begin position="142"/>
        <end position="165"/>
    </location>
</feature>
<evidence type="ECO:0000313" key="10">
    <source>
        <dbReference type="Proteomes" id="UP000261500"/>
    </source>
</evidence>
<keyword evidence="2" id="KW-0597">Phosphoprotein</keyword>
<reference evidence="9" key="1">
    <citation type="submission" date="2025-08" db="UniProtKB">
        <authorList>
            <consortium name="Ensembl"/>
        </authorList>
    </citation>
    <scope>IDENTIFICATION</scope>
</reference>
<evidence type="ECO:0000256" key="3">
    <source>
        <dbReference type="ARBA" id="ARBA00023015"/>
    </source>
</evidence>
<evidence type="ECO:0000256" key="5">
    <source>
        <dbReference type="ARBA" id="ARBA00023242"/>
    </source>
</evidence>
<protein>
    <submittedName>
        <fullName evidence="9">E74-like factor 2a (ets domain transcription factor)</fullName>
    </submittedName>
</protein>
<evidence type="ECO:0000313" key="9">
    <source>
        <dbReference type="Ensembl" id="ENSPLAP00000003298.1"/>
    </source>
</evidence>
<feature type="domain" description="Transcription factor Elf N-terminal" evidence="8">
    <location>
        <begin position="23"/>
        <end position="50"/>
    </location>
</feature>
<keyword evidence="4" id="KW-0804">Transcription</keyword>
<keyword evidence="3" id="KW-0805">Transcription regulation</keyword>
<dbReference type="Proteomes" id="UP000261500">
    <property type="component" value="Unplaced"/>
</dbReference>
<comment type="subcellular location">
    <subcellularLocation>
        <location evidence="1">Nucleus</location>
    </subcellularLocation>
</comment>
<name>A0A3B3TRT9_9TELE</name>